<evidence type="ECO:0000313" key="2">
    <source>
        <dbReference type="EMBL" id="MBD2754929.1"/>
    </source>
</evidence>
<dbReference type="AlphaFoldDB" id="A0A927GEL7"/>
<gene>
    <name evidence="2" type="ORF">IC230_18650</name>
</gene>
<keyword evidence="1" id="KW-0472">Membrane</keyword>
<reference evidence="2" key="1">
    <citation type="submission" date="2020-09" db="EMBL/GenBank/DDBJ databases">
        <authorList>
            <person name="Kim M.K."/>
        </authorList>
    </citation>
    <scope>NUCLEOTIDE SEQUENCE</scope>
    <source>
        <strain evidence="2">BT704</strain>
    </source>
</reference>
<comment type="caution">
    <text evidence="2">The sequence shown here is derived from an EMBL/GenBank/DDBJ whole genome shotgun (WGS) entry which is preliminary data.</text>
</comment>
<name>A0A927GEL7_9BACT</name>
<protein>
    <recommendedName>
        <fullName evidence="4">DUF1648 domain-containing protein</fullName>
    </recommendedName>
</protein>
<evidence type="ECO:0000256" key="1">
    <source>
        <dbReference type="SAM" id="Phobius"/>
    </source>
</evidence>
<proteinExistence type="predicted"/>
<keyword evidence="1" id="KW-1133">Transmembrane helix</keyword>
<accession>A0A927GEL7</accession>
<feature type="transmembrane region" description="Helical" evidence="1">
    <location>
        <begin position="52"/>
        <end position="71"/>
    </location>
</feature>
<sequence length="169" mass="19202">MKAGTFFVRTWRILSILGLLFALFSSYISYPENVAVRFNELKQPIQTINREAIFYVAVAIFLINITLINAISKLFLRLPTAQIPIPNQAVWVSHRPQLNEIFRNWFYALTASINTVLALGLFVLSLLNRGDRSMQPYDYAWLLPVSTAILVAVLVGLPVRLFMKPGDDD</sequence>
<organism evidence="2 3">
    <name type="scientific">Spirosoma validum</name>
    <dbReference type="NCBI Taxonomy" id="2771355"/>
    <lineage>
        <taxon>Bacteria</taxon>
        <taxon>Pseudomonadati</taxon>
        <taxon>Bacteroidota</taxon>
        <taxon>Cytophagia</taxon>
        <taxon>Cytophagales</taxon>
        <taxon>Cytophagaceae</taxon>
        <taxon>Spirosoma</taxon>
    </lineage>
</organism>
<dbReference type="RefSeq" id="WP_191040560.1">
    <property type="nucleotide sequence ID" value="NZ_JACXAA010000007.1"/>
</dbReference>
<evidence type="ECO:0000313" key="3">
    <source>
        <dbReference type="Proteomes" id="UP000653797"/>
    </source>
</evidence>
<feature type="transmembrane region" description="Helical" evidence="1">
    <location>
        <begin position="105"/>
        <end position="127"/>
    </location>
</feature>
<evidence type="ECO:0008006" key="4">
    <source>
        <dbReference type="Google" id="ProtNLM"/>
    </source>
</evidence>
<dbReference type="EMBL" id="JACXAA010000007">
    <property type="protein sequence ID" value="MBD2754929.1"/>
    <property type="molecule type" value="Genomic_DNA"/>
</dbReference>
<keyword evidence="1" id="KW-0812">Transmembrane</keyword>
<keyword evidence="3" id="KW-1185">Reference proteome</keyword>
<dbReference type="Proteomes" id="UP000653797">
    <property type="component" value="Unassembled WGS sequence"/>
</dbReference>
<feature type="transmembrane region" description="Helical" evidence="1">
    <location>
        <begin position="139"/>
        <end position="163"/>
    </location>
</feature>